<reference evidence="4 5" key="1">
    <citation type="submission" date="2020-08" db="EMBL/GenBank/DDBJ databases">
        <title>Sequencing the genomes of 1000 actinobacteria strains.</title>
        <authorList>
            <person name="Klenk H.-P."/>
        </authorList>
    </citation>
    <scope>NUCLEOTIDE SEQUENCE [LARGE SCALE GENOMIC DNA]</scope>
    <source>
        <strain evidence="4 5">DSM 43150</strain>
    </source>
</reference>
<reference evidence="3 6" key="2">
    <citation type="submission" date="2021-01" db="EMBL/GenBank/DDBJ databases">
        <title>Whole genome shotgun sequence of Actinoplanes lobatus NBRC 12513.</title>
        <authorList>
            <person name="Komaki H."/>
            <person name="Tamura T."/>
        </authorList>
    </citation>
    <scope>NUCLEOTIDE SEQUENCE [LARGE SCALE GENOMIC DNA]</scope>
    <source>
        <strain evidence="3 6">NBRC 12513</strain>
    </source>
</reference>
<evidence type="ECO:0000256" key="1">
    <source>
        <dbReference type="SAM" id="Coils"/>
    </source>
</evidence>
<protein>
    <recommendedName>
        <fullName evidence="2">DUF1023 domain-containing protein</fullName>
    </recommendedName>
</protein>
<name>A0A7W7HJY5_9ACTN</name>
<evidence type="ECO:0000313" key="6">
    <source>
        <dbReference type="Proteomes" id="UP000631312"/>
    </source>
</evidence>
<evidence type="ECO:0000313" key="3">
    <source>
        <dbReference type="EMBL" id="GIE44341.1"/>
    </source>
</evidence>
<sequence>MTVTLALLKETDPAAFAEAADAWGRLAEAMDDRLDEFVADSRDLATVWPTGTEAEQRAAALRVEIADTHEPCRKISQALRAHGDAVWQLQGMLGAIVAECAGNGLTVDLTTATVSPAPGSVTDTAQAARMPGLVQGYNEQLRDLAARAAQLDEQTGAAVRACMPAPGGPGAGPEFATCTPLDEINGKTPTEVYDWWQSLSRAQQDQLIRDFPERIGWLDGVPAADRDEANRTALENRKQQVLRQLQLPTLERDALEKELRNIHKVEEALNKLGDKGFLLGVDAGAYDGHGKLVIAVGDPDTARHAGVWVPGLDSTLYGDMDTNLDRMIQMNREADRLTGGRGGDVSTVYWLGYDAPDLDNPSVLLEDRSVAGRDPYLNFMNGLRATHEGDPAHLVAMGHSYGSTVVGEAARTGSLPVDDIVVAGSPGMHVDNASQLHGDSRHVWAGASSTDPVADAKFLGPWDKIMVGAASPVAGVALWGAETAADSTHGDAPTSPGFGANNWVADTGGHTSYWNQGSDSLKNQARILAGMYSQTTLNSGERPEDIR</sequence>
<dbReference type="EMBL" id="JACHNC010000001">
    <property type="protein sequence ID" value="MBB4751932.1"/>
    <property type="molecule type" value="Genomic_DNA"/>
</dbReference>
<dbReference type="EMBL" id="BOMP01000124">
    <property type="protein sequence ID" value="GIE44341.1"/>
    <property type="molecule type" value="Genomic_DNA"/>
</dbReference>
<organism evidence="4 5">
    <name type="scientific">Actinoplanes lobatus</name>
    <dbReference type="NCBI Taxonomy" id="113568"/>
    <lineage>
        <taxon>Bacteria</taxon>
        <taxon>Bacillati</taxon>
        <taxon>Actinomycetota</taxon>
        <taxon>Actinomycetes</taxon>
        <taxon>Micromonosporales</taxon>
        <taxon>Micromonosporaceae</taxon>
        <taxon>Actinoplanes</taxon>
    </lineage>
</organism>
<evidence type="ECO:0000259" key="2">
    <source>
        <dbReference type="Pfam" id="PF06259"/>
    </source>
</evidence>
<feature type="domain" description="DUF1023" evidence="2">
    <location>
        <begin position="289"/>
        <end position="457"/>
    </location>
</feature>
<dbReference type="Pfam" id="PF06259">
    <property type="entry name" value="Abhydrolase_8"/>
    <property type="match status" value="1"/>
</dbReference>
<keyword evidence="6" id="KW-1185">Reference proteome</keyword>
<keyword evidence="1" id="KW-0175">Coiled coil</keyword>
<dbReference type="SUPFAM" id="SSF53474">
    <property type="entry name" value="alpha/beta-Hydrolases"/>
    <property type="match status" value="1"/>
</dbReference>
<dbReference type="AlphaFoldDB" id="A0A7W7HJY5"/>
<dbReference type="RefSeq" id="WP_229807212.1">
    <property type="nucleotide sequence ID" value="NZ_BOMP01000124.1"/>
</dbReference>
<dbReference type="InterPro" id="IPR010427">
    <property type="entry name" value="DUF1023"/>
</dbReference>
<dbReference type="Proteomes" id="UP000631312">
    <property type="component" value="Unassembled WGS sequence"/>
</dbReference>
<comment type="caution">
    <text evidence="4">The sequence shown here is derived from an EMBL/GenBank/DDBJ whole genome shotgun (WGS) entry which is preliminary data.</text>
</comment>
<proteinExistence type="predicted"/>
<accession>A0A7W7HJY5</accession>
<gene>
    <name evidence="3" type="ORF">Alo02nite_72390</name>
    <name evidence="4" type="ORF">BJ964_006093</name>
</gene>
<dbReference type="Proteomes" id="UP000590511">
    <property type="component" value="Unassembled WGS sequence"/>
</dbReference>
<dbReference type="InterPro" id="IPR029058">
    <property type="entry name" value="AB_hydrolase_fold"/>
</dbReference>
<evidence type="ECO:0000313" key="4">
    <source>
        <dbReference type="EMBL" id="MBB4751932.1"/>
    </source>
</evidence>
<evidence type="ECO:0000313" key="5">
    <source>
        <dbReference type="Proteomes" id="UP000590511"/>
    </source>
</evidence>
<feature type="coiled-coil region" evidence="1">
    <location>
        <begin position="224"/>
        <end position="275"/>
    </location>
</feature>